<organism evidence="2 3">
    <name type="scientific">Vibrio caribbeanicus ATCC BAA-2122</name>
    <dbReference type="NCBI Taxonomy" id="796620"/>
    <lineage>
        <taxon>Bacteria</taxon>
        <taxon>Pseudomonadati</taxon>
        <taxon>Pseudomonadota</taxon>
        <taxon>Gammaproteobacteria</taxon>
        <taxon>Vibrionales</taxon>
        <taxon>Vibrionaceae</taxon>
        <taxon>Vibrio</taxon>
    </lineage>
</organism>
<dbReference type="RefSeq" id="WP_009600668.1">
    <property type="nucleotide sequence ID" value="NZ_AEIU01000059.1"/>
</dbReference>
<accession>E3BI37</accession>
<name>E3BI37_9VIBR</name>
<keyword evidence="3" id="KW-1185">Reference proteome</keyword>
<dbReference type="PANTHER" id="PTHR43484:SF1">
    <property type="entry name" value="FLAGELLAR MOTOR SWITCH PROTEIN FLIN"/>
    <property type="match status" value="1"/>
</dbReference>
<reference evidence="2 3" key="1">
    <citation type="journal article" date="2012" name="Int. J. Syst. Evol. Microbiol.">
        <title>Vibrio caribbeanicus sp. nov., isolated from the marine sponge Scleritoderma cyanea.</title>
        <authorList>
            <person name="Hoffmann M."/>
            <person name="Monday S.R."/>
            <person name="Allard M.W."/>
            <person name="Strain E.A."/>
            <person name="Whittaker P."/>
            <person name="Naum M."/>
            <person name="McCarthy P.J."/>
            <person name="Lopez J.V."/>
            <person name="Fischer M."/>
            <person name="Brown E.W."/>
        </authorList>
    </citation>
    <scope>NUCLEOTIDE SEQUENCE [LARGE SCALE GENOMIC DNA]</scope>
    <source>
        <strain evidence="2 3">ATCC BAA-2122</strain>
    </source>
</reference>
<gene>
    <name evidence="2" type="ORF">VIBC2010_18834</name>
</gene>
<dbReference type="InterPro" id="IPR051469">
    <property type="entry name" value="FliN/MopA/SpaO"/>
</dbReference>
<sequence>MNYEELTADHKDSLKELLNISMGRAACKLATMLSNEVTLTIPAVDMASPEELMEMFGDATQYYYTRQPFFGQMSGEVITQLTKKGGKTIAGNLLDLAEEDGIDTVDINCSILEVSNILSGASLRGLCEQIELDTRTQPPVMYSPEHHPIPSDKWSQAIILHVSFLVESASFETKTIICFAEDGFNVVVHALDEFI</sequence>
<evidence type="ECO:0000313" key="2">
    <source>
        <dbReference type="EMBL" id="EFP97476.1"/>
    </source>
</evidence>
<protein>
    <submittedName>
        <fullName evidence="2">Chemotaxis protein CheC</fullName>
    </submittedName>
</protein>
<dbReference type="InterPro" id="IPR028976">
    <property type="entry name" value="CheC-like_sf"/>
</dbReference>
<dbReference type="OrthoDB" id="281471at2"/>
<proteinExistence type="predicted"/>
<evidence type="ECO:0000256" key="1">
    <source>
        <dbReference type="ARBA" id="ARBA00022500"/>
    </source>
</evidence>
<dbReference type="GO" id="GO:0006935">
    <property type="term" value="P:chemotaxis"/>
    <property type="evidence" value="ECO:0007669"/>
    <property type="project" value="UniProtKB-KW"/>
</dbReference>
<dbReference type="CDD" id="cd17910">
    <property type="entry name" value="CheC_ClassII"/>
    <property type="match status" value="1"/>
</dbReference>
<dbReference type="PANTHER" id="PTHR43484">
    <property type="match status" value="1"/>
</dbReference>
<dbReference type="Proteomes" id="UP000002943">
    <property type="component" value="Unassembled WGS sequence"/>
</dbReference>
<dbReference type="Gene3D" id="3.40.1550.10">
    <property type="entry name" value="CheC-like"/>
    <property type="match status" value="1"/>
</dbReference>
<comment type="caution">
    <text evidence="2">The sequence shown here is derived from an EMBL/GenBank/DDBJ whole genome shotgun (WGS) entry which is preliminary data.</text>
</comment>
<dbReference type="STRING" id="796620.VIBC2010_18834"/>
<evidence type="ECO:0000313" key="3">
    <source>
        <dbReference type="Proteomes" id="UP000002943"/>
    </source>
</evidence>
<dbReference type="EMBL" id="AEIU01000059">
    <property type="protein sequence ID" value="EFP97476.1"/>
    <property type="molecule type" value="Genomic_DNA"/>
</dbReference>
<keyword evidence="1" id="KW-0145">Chemotaxis</keyword>
<dbReference type="SUPFAM" id="SSF103039">
    <property type="entry name" value="CheC-like"/>
    <property type="match status" value="1"/>
</dbReference>
<dbReference type="AlphaFoldDB" id="E3BI37"/>
<dbReference type="eggNOG" id="COG1776">
    <property type="taxonomic scope" value="Bacteria"/>
</dbReference>